<comment type="similarity">
    <text evidence="1">In the N-terminal section; belongs to the glycosyltransferase 20 family.</text>
</comment>
<dbReference type="FunFam" id="3.40.50.2000:FF:000036">
    <property type="entry name" value="Alpha,alpha-trehalose-phosphate synthase subunit Tps2"/>
    <property type="match status" value="1"/>
</dbReference>
<dbReference type="EMBL" id="CP014500">
    <property type="protein sequence ID" value="ANB11726.1"/>
    <property type="molecule type" value="Genomic_DNA"/>
</dbReference>
<dbReference type="CDD" id="cd03788">
    <property type="entry name" value="GT20_TPS"/>
    <property type="match status" value="1"/>
</dbReference>
<evidence type="ECO:0000256" key="3">
    <source>
        <dbReference type="SAM" id="MobiDB-lite"/>
    </source>
</evidence>
<evidence type="ECO:0000313" key="4">
    <source>
        <dbReference type="EMBL" id="ANB11726.1"/>
    </source>
</evidence>
<evidence type="ECO:0000256" key="1">
    <source>
        <dbReference type="ARBA" id="ARBA00005409"/>
    </source>
</evidence>
<keyword evidence="5" id="KW-1185">Reference proteome</keyword>
<organism evidence="4 5">
    <name type="scientific">Sugiyamaella lignohabitans</name>
    <dbReference type="NCBI Taxonomy" id="796027"/>
    <lineage>
        <taxon>Eukaryota</taxon>
        <taxon>Fungi</taxon>
        <taxon>Dikarya</taxon>
        <taxon>Ascomycota</taxon>
        <taxon>Saccharomycotina</taxon>
        <taxon>Dipodascomycetes</taxon>
        <taxon>Dipodascales</taxon>
        <taxon>Trichomonascaceae</taxon>
        <taxon>Sugiyamaella</taxon>
    </lineage>
</organism>
<dbReference type="PANTHER" id="PTHR10788">
    <property type="entry name" value="TREHALOSE-6-PHOSPHATE SYNTHASE"/>
    <property type="match status" value="1"/>
</dbReference>
<dbReference type="CDD" id="cd01627">
    <property type="entry name" value="HAD_TPP"/>
    <property type="match status" value="1"/>
</dbReference>
<dbReference type="NCBIfam" id="TIGR01484">
    <property type="entry name" value="HAD-SF-IIB"/>
    <property type="match status" value="1"/>
</dbReference>
<dbReference type="KEGG" id="slb:AWJ20_4547"/>
<proteinExistence type="inferred from homology"/>
<dbReference type="PANTHER" id="PTHR10788:SF123">
    <property type="entry name" value="TREHALOSE-PHOSPHATASE"/>
    <property type="match status" value="1"/>
</dbReference>
<dbReference type="FunFam" id="3.40.50.1000:FF:000052">
    <property type="entry name" value="Alpha,alpha-trehalose-phosphate synthase [UDP-forming] 6"/>
    <property type="match status" value="1"/>
</dbReference>
<feature type="region of interest" description="Disordered" evidence="3">
    <location>
        <begin position="202"/>
        <end position="227"/>
    </location>
</feature>
<dbReference type="InterPro" id="IPR023214">
    <property type="entry name" value="HAD_sf"/>
</dbReference>
<dbReference type="InterPro" id="IPR003337">
    <property type="entry name" value="Trehalose_PPase"/>
</dbReference>
<dbReference type="GO" id="GO:0031505">
    <property type="term" value="P:fungal-type cell wall organization"/>
    <property type="evidence" value="ECO:0007669"/>
    <property type="project" value="TreeGrafter"/>
</dbReference>
<protein>
    <submittedName>
        <fullName evidence="4">Trehalose-phosphatase TPS2</fullName>
    </submittedName>
</protein>
<reference evidence="4 5" key="1">
    <citation type="submission" date="2016-02" db="EMBL/GenBank/DDBJ databases">
        <title>Complete genome sequence and transcriptome regulation of the pentose utilising yeast Sugiyamaella lignohabitans.</title>
        <authorList>
            <person name="Bellasio M."/>
            <person name="Peymann A."/>
            <person name="Valli M."/>
            <person name="Sipitzky M."/>
            <person name="Graf A."/>
            <person name="Sauer M."/>
            <person name="Marx H."/>
            <person name="Mattanovich D."/>
        </authorList>
    </citation>
    <scope>NUCLEOTIDE SEQUENCE [LARGE SCALE GENOMIC DNA]</scope>
    <source>
        <strain evidence="4 5">CBS 10342</strain>
    </source>
</reference>
<sequence length="904" mass="101227">MSVSIFEGGHNASGGWGSAPDPAAPLASLESFSSTVSAISCEAGATGSGAEPQPPEAQPHSHLDRPFDEDARNLEEQEDEEPADVEPLNTPQAARGKGIETSGRIISAVTNLPWEVVDNGSGGPDALSLQSRRGNSALFSSLSYIHEGTEWDSILVGWTGEVKAGNVAPSEPGHPVLLEDKDLLTREFDDSEKERLNHLYNEIANGNNPGCSGSESESKNESKNGSKTLTMHPVWLPGNQSKWRAYPEQVVWPILHYIQDENKLVANADGNEMKKWWADYVAFNEAYRDKILEIYQPGDVIWIHDYYLLLLPQMIRMRRPDAFIGTFIHAPFPSSEYFRCIPQRKELLESVLGSNLIGLQAASYKRHFISSCTRLLGVESSPNHINAFGMYVSVQSLPIGIDTTRVEHDAFSPEIDERVQAIRDLYPDKKIIVGRDRLDSVRGVVQKLQGFEMFLDMYPEWSDKVVLFQVTSPAYSFTDAKVEKRASELISRINANHGMLHFMPVHHHPRHVARDEYLALLRVADLGLITSVRDGMNTTLLEFVVCQKENKSPVITSEFTGTTGSLHNAISVNPWNIRQVAETIHDALQDDEATKESHARLQNSLYEYVTTHTCQDWVLSFISRLMHNISEHKFSHVTPMLDTSRLVAKYKAAKTRRLFLFDYDGTLTPIVNEPSAALPSKRLYSILDQLTADPCNSVWVISGRDQKFLDKWLGTNKKISFSAEHGCFLKEAEGTGEWQDLVASIDMSWQKVVAEIFNNYTERTQGSSVEHKRAALTWHYRRADPDFGALQAQHLRNHLEQSVVPYYDVDVMAGKANIEVRPSQFNKGEIVKRIMAEYDDSNHPQLVFCVGDDSTDEDMFRALENYSAEDGVFSVTVGPPSKMTVASYHLLDPAQVLDSLSALF</sequence>
<name>A0A167CI15_9ASCO</name>
<dbReference type="InterPro" id="IPR001830">
    <property type="entry name" value="Glyco_trans_20"/>
</dbReference>
<dbReference type="RefSeq" id="XP_018734203.1">
    <property type="nucleotide sequence ID" value="XM_018881627.1"/>
</dbReference>
<dbReference type="Proteomes" id="UP000189580">
    <property type="component" value="Chromosome c"/>
</dbReference>
<dbReference type="Pfam" id="PF02358">
    <property type="entry name" value="Trehalose_PPase"/>
    <property type="match status" value="1"/>
</dbReference>
<dbReference type="InterPro" id="IPR006379">
    <property type="entry name" value="HAD-SF_hydro_IIB"/>
</dbReference>
<dbReference type="AlphaFoldDB" id="A0A167CI15"/>
<feature type="region of interest" description="Disordered" evidence="3">
    <location>
        <begin position="1"/>
        <end position="26"/>
    </location>
</feature>
<feature type="region of interest" description="Disordered" evidence="3">
    <location>
        <begin position="43"/>
        <end position="99"/>
    </location>
</feature>
<dbReference type="FunFam" id="3.30.70.1020:FF:000002">
    <property type="entry name" value="Trehalose-6-phosphate synthase 2"/>
    <property type="match status" value="1"/>
</dbReference>
<feature type="compositionally biased region" description="Basic and acidic residues" evidence="3">
    <location>
        <begin position="59"/>
        <end position="75"/>
    </location>
</feature>
<evidence type="ECO:0000313" key="5">
    <source>
        <dbReference type="Proteomes" id="UP000189580"/>
    </source>
</evidence>
<dbReference type="GO" id="GO:0003825">
    <property type="term" value="F:alpha,alpha-trehalose-phosphate synthase (UDP-forming) activity"/>
    <property type="evidence" value="ECO:0007669"/>
    <property type="project" value="TreeGrafter"/>
</dbReference>
<dbReference type="SUPFAM" id="SSF53756">
    <property type="entry name" value="UDP-Glycosyltransferase/glycogen phosphorylase"/>
    <property type="match status" value="1"/>
</dbReference>
<accession>A0A167CI15</accession>
<dbReference type="Gene3D" id="3.40.50.1000">
    <property type="entry name" value="HAD superfamily/HAD-like"/>
    <property type="match status" value="1"/>
</dbReference>
<dbReference type="GO" id="GO:0004805">
    <property type="term" value="F:trehalose-phosphatase activity"/>
    <property type="evidence" value="ECO:0007669"/>
    <property type="project" value="TreeGrafter"/>
</dbReference>
<dbReference type="GO" id="GO:0005992">
    <property type="term" value="P:trehalose biosynthetic process"/>
    <property type="evidence" value="ECO:0007669"/>
    <property type="project" value="InterPro"/>
</dbReference>
<dbReference type="Gene3D" id="3.40.50.2000">
    <property type="entry name" value="Glycogen Phosphorylase B"/>
    <property type="match status" value="2"/>
</dbReference>
<dbReference type="SUPFAM" id="SSF56784">
    <property type="entry name" value="HAD-like"/>
    <property type="match status" value="1"/>
</dbReference>
<dbReference type="OrthoDB" id="755951at2759"/>
<evidence type="ECO:0000256" key="2">
    <source>
        <dbReference type="ARBA" id="ARBA00006330"/>
    </source>
</evidence>
<dbReference type="InterPro" id="IPR036412">
    <property type="entry name" value="HAD-like_sf"/>
</dbReference>
<dbReference type="GO" id="GO:0005829">
    <property type="term" value="C:cytosol"/>
    <property type="evidence" value="ECO:0007669"/>
    <property type="project" value="TreeGrafter"/>
</dbReference>
<dbReference type="Gene3D" id="3.30.70.1020">
    <property type="entry name" value="Trehalose-6-phosphate phosphatase related protein, domain 2"/>
    <property type="match status" value="1"/>
</dbReference>
<dbReference type="GO" id="GO:0034605">
    <property type="term" value="P:cellular response to heat"/>
    <property type="evidence" value="ECO:0007669"/>
    <property type="project" value="TreeGrafter"/>
</dbReference>
<comment type="similarity">
    <text evidence="2">In the C-terminal section; belongs to the trehalose phosphatase family.</text>
</comment>
<dbReference type="Pfam" id="PF00982">
    <property type="entry name" value="Glyco_transf_20"/>
    <property type="match status" value="1"/>
</dbReference>
<dbReference type="GO" id="GO:0005946">
    <property type="term" value="C:alpha,alpha-trehalose-phosphate synthase complex (UDP-forming)"/>
    <property type="evidence" value="ECO:0007669"/>
    <property type="project" value="TreeGrafter"/>
</dbReference>
<dbReference type="NCBIfam" id="TIGR00685">
    <property type="entry name" value="T6PP"/>
    <property type="match status" value="1"/>
</dbReference>
<gene>
    <name evidence="4" type="primary">TPS2</name>
    <name evidence="4" type="ORF">AWJ20_4547</name>
</gene>
<dbReference type="GeneID" id="30036691"/>